<organism evidence="3 4">
    <name type="scientific">Gymnopilus dilepis</name>
    <dbReference type="NCBI Taxonomy" id="231916"/>
    <lineage>
        <taxon>Eukaryota</taxon>
        <taxon>Fungi</taxon>
        <taxon>Dikarya</taxon>
        <taxon>Basidiomycota</taxon>
        <taxon>Agaricomycotina</taxon>
        <taxon>Agaricomycetes</taxon>
        <taxon>Agaricomycetidae</taxon>
        <taxon>Agaricales</taxon>
        <taxon>Agaricineae</taxon>
        <taxon>Hymenogastraceae</taxon>
        <taxon>Gymnopilus</taxon>
    </lineage>
</organism>
<dbReference type="PANTHER" id="PTHR12277">
    <property type="entry name" value="ALPHA/BETA HYDROLASE DOMAIN-CONTAINING PROTEIN"/>
    <property type="match status" value="1"/>
</dbReference>
<sequence length="493" mass="55790">MSTPVKRQIRRRKLSKRRPQNGSADLGKWGSSSMPELPSFHSRYSTDSLFSWHSWPIRVPTPPLTFDGSDWYADDVFPRPTTLHDRFRFEQLTASFPVETKAPRTTEIRPIERPSLTLPRTHYPRRSSPLTSPPDPPDPEPNVPVPFDPSKSNQSPAKPSPNTELKRTLSTCSKLKKKRRETADEESYATMLGSSPFLIAIPPSILTLWGSPTPDRGPLHEDDPNIGRRARHAQYAASAPLLRRKANARGTVILFHGNAMNHGDILPYAKLLYHKNFNVFTLEYRGYGLNKGTPSEWGLQRDGQAAVDYVLSHPELSKLPLIIYGQSLGGAIAIHATYKNSDKVAALIIENTFTSIPDIIKDIPVIRHISFLCTQRWQSAKKVARLPPKLPILMLAGLQDQVIPYSHTEKLWEVSESRGRPKPKKSRWKWKGLWRKGAAATEEDSGEEDGKGVPLAKNKHRFFPGGSHNDTYTKSRYWQTVYEFLDDVFAPQR</sequence>
<feature type="region of interest" description="Disordered" evidence="1">
    <location>
        <begin position="98"/>
        <end position="187"/>
    </location>
</feature>
<feature type="compositionally biased region" description="Pro residues" evidence="1">
    <location>
        <begin position="131"/>
        <end position="147"/>
    </location>
</feature>
<dbReference type="InParanoid" id="A0A409VZG4"/>
<dbReference type="PANTHER" id="PTHR12277:SF81">
    <property type="entry name" value="PROTEIN ABHD13"/>
    <property type="match status" value="1"/>
</dbReference>
<feature type="domain" description="Serine aminopeptidase S33" evidence="2">
    <location>
        <begin position="247"/>
        <end position="362"/>
    </location>
</feature>
<feature type="compositionally biased region" description="Basic residues" evidence="1">
    <location>
        <begin position="7"/>
        <end position="19"/>
    </location>
</feature>
<dbReference type="Pfam" id="PF12146">
    <property type="entry name" value="Hydrolase_4"/>
    <property type="match status" value="1"/>
</dbReference>
<dbReference type="AlphaFoldDB" id="A0A409VZG4"/>
<dbReference type="GO" id="GO:0016020">
    <property type="term" value="C:membrane"/>
    <property type="evidence" value="ECO:0007669"/>
    <property type="project" value="TreeGrafter"/>
</dbReference>
<feature type="compositionally biased region" description="Polar residues" evidence="1">
    <location>
        <begin position="151"/>
        <end position="173"/>
    </location>
</feature>
<dbReference type="Gene3D" id="3.40.50.1820">
    <property type="entry name" value="alpha/beta hydrolase"/>
    <property type="match status" value="1"/>
</dbReference>
<comment type="caution">
    <text evidence="3">The sequence shown here is derived from an EMBL/GenBank/DDBJ whole genome shotgun (WGS) entry which is preliminary data.</text>
</comment>
<feature type="region of interest" description="Disordered" evidence="1">
    <location>
        <begin position="1"/>
        <end position="33"/>
    </location>
</feature>
<evidence type="ECO:0000256" key="1">
    <source>
        <dbReference type="SAM" id="MobiDB-lite"/>
    </source>
</evidence>
<dbReference type="EMBL" id="NHYE01005493">
    <property type="protein sequence ID" value="PPQ71657.1"/>
    <property type="molecule type" value="Genomic_DNA"/>
</dbReference>
<dbReference type="SUPFAM" id="SSF53474">
    <property type="entry name" value="alpha/beta-Hydrolases"/>
    <property type="match status" value="1"/>
</dbReference>
<keyword evidence="4" id="KW-1185">Reference proteome</keyword>
<dbReference type="Proteomes" id="UP000284706">
    <property type="component" value="Unassembled WGS sequence"/>
</dbReference>
<dbReference type="STRING" id="231916.A0A409VZG4"/>
<feature type="compositionally biased region" description="Basic and acidic residues" evidence="1">
    <location>
        <begin position="101"/>
        <end position="112"/>
    </location>
</feature>
<dbReference type="InterPro" id="IPR029058">
    <property type="entry name" value="AB_hydrolase_fold"/>
</dbReference>
<protein>
    <recommendedName>
        <fullName evidence="2">Serine aminopeptidase S33 domain-containing protein</fullName>
    </recommendedName>
</protein>
<evidence type="ECO:0000313" key="4">
    <source>
        <dbReference type="Proteomes" id="UP000284706"/>
    </source>
</evidence>
<gene>
    <name evidence="3" type="ORF">CVT26_010576</name>
</gene>
<proteinExistence type="predicted"/>
<evidence type="ECO:0000259" key="2">
    <source>
        <dbReference type="Pfam" id="PF12146"/>
    </source>
</evidence>
<reference evidence="3 4" key="1">
    <citation type="journal article" date="2018" name="Evol. Lett.">
        <title>Horizontal gene cluster transfer increased hallucinogenic mushroom diversity.</title>
        <authorList>
            <person name="Reynolds H.T."/>
            <person name="Vijayakumar V."/>
            <person name="Gluck-Thaler E."/>
            <person name="Korotkin H.B."/>
            <person name="Matheny P.B."/>
            <person name="Slot J.C."/>
        </authorList>
    </citation>
    <scope>NUCLEOTIDE SEQUENCE [LARGE SCALE GENOMIC DNA]</scope>
    <source>
        <strain evidence="3 4">SRW20</strain>
    </source>
</reference>
<dbReference type="OrthoDB" id="10249433at2759"/>
<evidence type="ECO:0000313" key="3">
    <source>
        <dbReference type="EMBL" id="PPQ71657.1"/>
    </source>
</evidence>
<name>A0A409VZG4_9AGAR</name>
<accession>A0A409VZG4</accession>
<dbReference type="GO" id="GO:0008474">
    <property type="term" value="F:palmitoyl-(protein) hydrolase activity"/>
    <property type="evidence" value="ECO:0007669"/>
    <property type="project" value="TreeGrafter"/>
</dbReference>
<dbReference type="InterPro" id="IPR022742">
    <property type="entry name" value="Hydrolase_4"/>
</dbReference>